<dbReference type="AlphaFoldDB" id="A0A9P0D1A9"/>
<proteinExistence type="predicted"/>
<feature type="compositionally biased region" description="Polar residues" evidence="1">
    <location>
        <begin position="323"/>
        <end position="336"/>
    </location>
</feature>
<evidence type="ECO:0000313" key="3">
    <source>
        <dbReference type="Proteomes" id="UP001153636"/>
    </source>
</evidence>
<gene>
    <name evidence="2" type="ORF">PSYICH_LOCUS8885</name>
</gene>
<reference evidence="2" key="1">
    <citation type="submission" date="2022-01" db="EMBL/GenBank/DDBJ databases">
        <authorList>
            <person name="King R."/>
        </authorList>
    </citation>
    <scope>NUCLEOTIDE SEQUENCE</scope>
</reference>
<organism evidence="2 3">
    <name type="scientific">Psylliodes chrysocephalus</name>
    <dbReference type="NCBI Taxonomy" id="3402493"/>
    <lineage>
        <taxon>Eukaryota</taxon>
        <taxon>Metazoa</taxon>
        <taxon>Ecdysozoa</taxon>
        <taxon>Arthropoda</taxon>
        <taxon>Hexapoda</taxon>
        <taxon>Insecta</taxon>
        <taxon>Pterygota</taxon>
        <taxon>Neoptera</taxon>
        <taxon>Endopterygota</taxon>
        <taxon>Coleoptera</taxon>
        <taxon>Polyphaga</taxon>
        <taxon>Cucujiformia</taxon>
        <taxon>Chrysomeloidea</taxon>
        <taxon>Chrysomelidae</taxon>
        <taxon>Galerucinae</taxon>
        <taxon>Alticini</taxon>
        <taxon>Psylliodes</taxon>
    </lineage>
</organism>
<dbReference type="EMBL" id="OV651815">
    <property type="protein sequence ID" value="CAH1108699.1"/>
    <property type="molecule type" value="Genomic_DNA"/>
</dbReference>
<feature type="compositionally biased region" description="Polar residues" evidence="1">
    <location>
        <begin position="687"/>
        <end position="696"/>
    </location>
</feature>
<feature type="compositionally biased region" description="Low complexity" evidence="1">
    <location>
        <begin position="150"/>
        <end position="159"/>
    </location>
</feature>
<dbReference type="PANTHER" id="PTHR33273">
    <property type="entry name" value="DOMAIN-CONTAINING PROTEIN, PUTATIVE-RELATED"/>
    <property type="match status" value="1"/>
</dbReference>
<evidence type="ECO:0000256" key="1">
    <source>
        <dbReference type="SAM" id="MobiDB-lite"/>
    </source>
</evidence>
<evidence type="ECO:0000313" key="2">
    <source>
        <dbReference type="EMBL" id="CAH1108699.1"/>
    </source>
</evidence>
<evidence type="ECO:0008006" key="4">
    <source>
        <dbReference type="Google" id="ProtNLM"/>
    </source>
</evidence>
<feature type="region of interest" description="Disordered" evidence="1">
    <location>
        <begin position="129"/>
        <end position="181"/>
    </location>
</feature>
<feature type="compositionally biased region" description="Acidic residues" evidence="1">
    <location>
        <begin position="357"/>
        <end position="366"/>
    </location>
</feature>
<dbReference type="PANTHER" id="PTHR33273:SF2">
    <property type="entry name" value="ENDONUCLEASE_EXONUCLEASE_PHOSPHATASE DOMAIN-CONTAINING PROTEIN"/>
    <property type="match status" value="1"/>
</dbReference>
<feature type="compositionally biased region" description="Basic and acidic residues" evidence="1">
    <location>
        <begin position="309"/>
        <end position="322"/>
    </location>
</feature>
<keyword evidence="3" id="KW-1185">Reference proteome</keyword>
<feature type="compositionally biased region" description="Basic and acidic residues" evidence="1">
    <location>
        <begin position="697"/>
        <end position="712"/>
    </location>
</feature>
<dbReference type="Proteomes" id="UP001153636">
    <property type="component" value="Chromosome 3"/>
</dbReference>
<accession>A0A9P0D1A9</accession>
<dbReference type="OrthoDB" id="8068264at2759"/>
<feature type="region of interest" description="Disordered" evidence="1">
    <location>
        <begin position="263"/>
        <end position="366"/>
    </location>
</feature>
<name>A0A9P0D1A9_9CUCU</name>
<feature type="region of interest" description="Disordered" evidence="1">
    <location>
        <begin position="649"/>
        <end position="712"/>
    </location>
</feature>
<sequence length="774" mass="88013">MSEPTRAPITTNVGFETQYTRRLKDRCRPDYKELSKYAKIQSPQNIRKAKVKILPVLNVSRYSIPLTGTNNNTGVNIPVAKEPLAKKFEERPSNDPEVLETAESNKAVAIQTVPPPQSKEDLEKILTEGDSDDLEFHDSSDATMDSQDENTTNNSSKNSIIQVDKESNPIPTPSTGAKPKFKTLPLPSNVVTTLLDFRTNNYQIEPNAITGEDLPKVDISQANDSVDNTQTQGGPSSFRSEYEYALSNTNDNNLNRVAENIFREDAATSGEENARSRRPSVPTKEEKLPHSPNSRFARRKEGEPITPEKNMDVDEPIPKDNETPFTNPRRFSSNFQRLIREKTKKSLTPTKNRFEPLTDESDSDQIDDDEIGKIVKKRKKAASSNTKPVERSTSVNLDNIDVMAANTNDKTNRSKTTDVKQVKTKITMPPIVIDGKTTNPKNLIQDIKAIAKGSFSIKHTNYTTVLFIDEKEDHEKVLANIKLDKMPYHTYTNNEDKSHAFVLRGLSEGTKIADIELDMEEQYEIKTRAIYKMKTKDRPLYLVITDPAITLDYLNRNARRVLYTRVVWELRKSAKQIIQCHTCQGWGHATANCGRPAKCLKCAGDHHTRTCTKTRETPATCVNCGGDHPANYTKCKAYVDRLERLEERRKPVKQQTKYVPAPPPAVNRWENRRQPTRNLEEFPALPSRSQNPSQPERSTRNERPRQENEGKIMNDVSTLNNELIELNKIINIGEMTRAVRELNAKMRQCKTGQQLFETYNDFMTNIDFNFNLRN</sequence>
<protein>
    <recommendedName>
        <fullName evidence="4">Gag-like protein</fullName>
    </recommendedName>
</protein>